<feature type="domain" description="AMP-binding enzyme C-terminal" evidence="4">
    <location>
        <begin position="445"/>
        <end position="517"/>
    </location>
</feature>
<dbReference type="HOGENOM" id="CLU_000022_59_2_1"/>
<evidence type="ECO:0000313" key="6">
    <source>
        <dbReference type="Proteomes" id="UP000007963"/>
    </source>
</evidence>
<evidence type="ECO:0000313" key="5">
    <source>
        <dbReference type="EMBL" id="EAU33707.1"/>
    </source>
</evidence>
<dbReference type="Pfam" id="PF13193">
    <property type="entry name" value="AMP-binding_C"/>
    <property type="match status" value="1"/>
</dbReference>
<protein>
    <recommendedName>
        <fullName evidence="7">AMP-dependent synthetase/ligase domain-containing protein</fullName>
    </recommendedName>
</protein>
<dbReference type="PANTHER" id="PTHR24096">
    <property type="entry name" value="LONG-CHAIN-FATTY-ACID--COA LIGASE"/>
    <property type="match status" value="1"/>
</dbReference>
<gene>
    <name evidence="5" type="ORF">ATEG_05946</name>
</gene>
<reference evidence="6" key="1">
    <citation type="submission" date="2005-09" db="EMBL/GenBank/DDBJ databases">
        <title>Annotation of the Aspergillus terreus NIH2624 genome.</title>
        <authorList>
            <person name="Birren B.W."/>
            <person name="Lander E.S."/>
            <person name="Galagan J.E."/>
            <person name="Nusbaum C."/>
            <person name="Devon K."/>
            <person name="Henn M."/>
            <person name="Ma L.-J."/>
            <person name="Jaffe D.B."/>
            <person name="Butler J."/>
            <person name="Alvarez P."/>
            <person name="Gnerre S."/>
            <person name="Grabherr M."/>
            <person name="Kleber M."/>
            <person name="Mauceli E.W."/>
            <person name="Brockman W."/>
            <person name="Rounsley S."/>
            <person name="Young S.K."/>
            <person name="LaButti K."/>
            <person name="Pushparaj V."/>
            <person name="DeCaprio D."/>
            <person name="Crawford M."/>
            <person name="Koehrsen M."/>
            <person name="Engels R."/>
            <person name="Montgomery P."/>
            <person name="Pearson M."/>
            <person name="Howarth C."/>
            <person name="Larson L."/>
            <person name="Luoma S."/>
            <person name="White J."/>
            <person name="Alvarado L."/>
            <person name="Kodira C.D."/>
            <person name="Zeng Q."/>
            <person name="Oleary S."/>
            <person name="Yandava C."/>
            <person name="Denning D.W."/>
            <person name="Nierman W.C."/>
            <person name="Milne T."/>
            <person name="Madden K."/>
        </authorList>
    </citation>
    <scope>NUCLEOTIDE SEQUENCE [LARGE SCALE GENOMIC DNA]</scope>
    <source>
        <strain evidence="6">NIH 2624 / FGSC A1156</strain>
    </source>
</reference>
<dbReference type="Proteomes" id="UP000007963">
    <property type="component" value="Unassembled WGS sequence"/>
</dbReference>
<organism evidence="5 6">
    <name type="scientific">Aspergillus terreus (strain NIH 2624 / FGSC A1156)</name>
    <dbReference type="NCBI Taxonomy" id="341663"/>
    <lineage>
        <taxon>Eukaryota</taxon>
        <taxon>Fungi</taxon>
        <taxon>Dikarya</taxon>
        <taxon>Ascomycota</taxon>
        <taxon>Pezizomycotina</taxon>
        <taxon>Eurotiomycetes</taxon>
        <taxon>Eurotiomycetidae</taxon>
        <taxon>Eurotiales</taxon>
        <taxon>Aspergillaceae</taxon>
        <taxon>Aspergillus</taxon>
        <taxon>Aspergillus subgen. Circumdati</taxon>
    </lineage>
</organism>
<evidence type="ECO:0000256" key="2">
    <source>
        <dbReference type="ARBA" id="ARBA00022598"/>
    </source>
</evidence>
<dbReference type="GeneID" id="4321750"/>
<dbReference type="PANTHER" id="PTHR24096:SF149">
    <property type="entry name" value="AMP-BINDING DOMAIN-CONTAINING PROTEIN-RELATED"/>
    <property type="match status" value="1"/>
</dbReference>
<proteinExistence type="inferred from homology"/>
<feature type="domain" description="AMP-dependent synthetase/ligase" evidence="3">
    <location>
        <begin position="48"/>
        <end position="399"/>
    </location>
</feature>
<dbReference type="InterPro" id="IPR042099">
    <property type="entry name" value="ANL_N_sf"/>
</dbReference>
<name>Q0CK38_ASPTN</name>
<dbReference type="Gene3D" id="3.40.50.12780">
    <property type="entry name" value="N-terminal domain of ligase-like"/>
    <property type="match status" value="1"/>
</dbReference>
<dbReference type="STRING" id="341663.Q0CK38"/>
<accession>Q0CK38</accession>
<dbReference type="GO" id="GO:0019748">
    <property type="term" value="P:secondary metabolic process"/>
    <property type="evidence" value="ECO:0007669"/>
    <property type="project" value="TreeGrafter"/>
</dbReference>
<dbReference type="OMA" id="ERTHYGL"/>
<dbReference type="RefSeq" id="XP_001215124.1">
    <property type="nucleotide sequence ID" value="XM_001215124.1"/>
</dbReference>
<comment type="similarity">
    <text evidence="1">Belongs to the ATP-dependent AMP-binding enzyme family.</text>
</comment>
<dbReference type="InterPro" id="IPR025110">
    <property type="entry name" value="AMP-bd_C"/>
</dbReference>
<keyword evidence="2" id="KW-0436">Ligase</keyword>
<dbReference type="AlphaFoldDB" id="Q0CK38"/>
<dbReference type="SUPFAM" id="SSF56801">
    <property type="entry name" value="Acetyl-CoA synthetase-like"/>
    <property type="match status" value="1"/>
</dbReference>
<dbReference type="GO" id="GO:0016405">
    <property type="term" value="F:CoA-ligase activity"/>
    <property type="evidence" value="ECO:0007669"/>
    <property type="project" value="TreeGrafter"/>
</dbReference>
<dbReference type="Gene3D" id="3.30.300.30">
    <property type="match status" value="1"/>
</dbReference>
<evidence type="ECO:0000259" key="4">
    <source>
        <dbReference type="Pfam" id="PF13193"/>
    </source>
</evidence>
<dbReference type="InterPro" id="IPR000873">
    <property type="entry name" value="AMP-dep_synth/lig_dom"/>
</dbReference>
<dbReference type="VEuPathDB" id="FungiDB:ATEG_05946"/>
<dbReference type="EMBL" id="CH476601">
    <property type="protein sequence ID" value="EAU33707.1"/>
    <property type="molecule type" value="Genomic_DNA"/>
</dbReference>
<evidence type="ECO:0000256" key="1">
    <source>
        <dbReference type="ARBA" id="ARBA00006432"/>
    </source>
</evidence>
<evidence type="ECO:0000259" key="3">
    <source>
        <dbReference type="Pfam" id="PF00501"/>
    </source>
</evidence>
<dbReference type="InterPro" id="IPR045851">
    <property type="entry name" value="AMP-bd_C_sf"/>
</dbReference>
<dbReference type="OrthoDB" id="10253869at2759"/>
<dbReference type="Pfam" id="PF00501">
    <property type="entry name" value="AMP-binding"/>
    <property type="match status" value="1"/>
</dbReference>
<dbReference type="eggNOG" id="KOG1176">
    <property type="taxonomic scope" value="Eukaryota"/>
</dbReference>
<evidence type="ECO:0008006" key="7">
    <source>
        <dbReference type="Google" id="ProtNLM"/>
    </source>
</evidence>
<sequence length="565" mass="63041">MALFRSKYSVSVPSTDLLSYIFGSPYRTEGAWPSSEPLLESATEGHFRGYSIDQIKAIVKCVGCGLNQLGAEGKRVMVYGEPNIHFPLAVLGVIAAGAACNILAPGSVDELRSRLRQLDCDLVLFAPQDLKVVCTAAAQLSIPNERLFIVDETLGGEHTRNPEEAGFRHWSYLLNTPGGDIYEWPTLSPDEAKTTIAVLLYTSGASKLAERTHYGLIGNIEQTLQHYNLRERRKEIVSCNYKFCGMGFLILGILLPLKARYKTIFPTKFESETFMQTTERFRPTWLMLPKHLMRELLTKSNNPDFASVRHVLTGGAIIPFEMIEKWQRQHGSQVQSTYGMTEAGFFTMPDPTQLVEDATTGVLLPNLEAKIVGDDGKLLDRGEKGHVYIRTPFAMKGYFNEPFQTSQTIMGGGWIKTGDIGWVNERDQFYIDLFKIKGDNVSAAEIETAILQHPDIRDVAVIPVILPADEEPVPRGYIVKAEESTLAIEELMYWMREKLASRMQLRGGAAFIDAIPISSVSRPCLAPLIFWLTLDLQVGNSKVDRQGLCEIAERELQLGELKLIG</sequence>